<gene>
    <name evidence="2" type="ORF">LVY72_19220</name>
</gene>
<feature type="transmembrane region" description="Helical" evidence="1">
    <location>
        <begin position="85"/>
        <end position="106"/>
    </location>
</feature>
<accession>A0ABS9LBQ7</accession>
<keyword evidence="1" id="KW-0472">Membrane</keyword>
<sequence>MNRVINVARMQLINKWIFLGIPAIIMAGAFLVTLAIWAMIPDTGAAKYAGSGQAVMWYFMALGIQSLTLTFPFSQAMSVSRRTFYLGTVGLFAVVALAISVLYYGLGLIETATGGWGMNGQMYALGWIAAEAGIVQILFYFISMVTLFMIGFWFATVYKRWQATGMLVASIGTAAALLGLVALIMWQGWGPQVGQWFAAQTPLTVAGWAALFCTVLAAGSYLTLRRATP</sequence>
<evidence type="ECO:0000313" key="3">
    <source>
        <dbReference type="Proteomes" id="UP001165368"/>
    </source>
</evidence>
<keyword evidence="3" id="KW-1185">Reference proteome</keyword>
<evidence type="ECO:0008006" key="4">
    <source>
        <dbReference type="Google" id="ProtNLM"/>
    </source>
</evidence>
<feature type="transmembrane region" description="Helical" evidence="1">
    <location>
        <begin position="126"/>
        <end position="154"/>
    </location>
</feature>
<comment type="caution">
    <text evidence="2">The sequence shown here is derived from an EMBL/GenBank/DDBJ whole genome shotgun (WGS) entry which is preliminary data.</text>
</comment>
<dbReference type="Proteomes" id="UP001165368">
    <property type="component" value="Unassembled WGS sequence"/>
</dbReference>
<feature type="transmembrane region" description="Helical" evidence="1">
    <location>
        <begin position="206"/>
        <end position="224"/>
    </location>
</feature>
<feature type="transmembrane region" description="Helical" evidence="1">
    <location>
        <begin position="55"/>
        <end position="73"/>
    </location>
</feature>
<reference evidence="2" key="1">
    <citation type="submission" date="2022-01" db="EMBL/GenBank/DDBJ databases">
        <authorList>
            <person name="Jo J.-H."/>
            <person name="Im W.-T."/>
        </authorList>
    </citation>
    <scope>NUCLEOTIDE SEQUENCE</scope>
    <source>
        <strain evidence="2">I2-34</strain>
    </source>
</reference>
<dbReference type="EMBL" id="JAKLTQ010000019">
    <property type="protein sequence ID" value="MCG2624028.1"/>
    <property type="molecule type" value="Genomic_DNA"/>
</dbReference>
<keyword evidence="1" id="KW-0812">Transmembrane</keyword>
<evidence type="ECO:0000256" key="1">
    <source>
        <dbReference type="SAM" id="Phobius"/>
    </source>
</evidence>
<keyword evidence="1" id="KW-1133">Transmembrane helix</keyword>
<name>A0ABS9LBQ7_9MICC</name>
<proteinExistence type="predicted"/>
<evidence type="ECO:0000313" key="2">
    <source>
        <dbReference type="EMBL" id="MCG2624028.1"/>
    </source>
</evidence>
<dbReference type="RefSeq" id="WP_237825154.1">
    <property type="nucleotide sequence ID" value="NZ_JAKLTQ010000019.1"/>
</dbReference>
<feature type="transmembrane region" description="Helical" evidence="1">
    <location>
        <begin position="166"/>
        <end position="186"/>
    </location>
</feature>
<organism evidence="2 3">
    <name type="scientific">Arthrobacter hankyongi</name>
    <dbReference type="NCBI Taxonomy" id="2904801"/>
    <lineage>
        <taxon>Bacteria</taxon>
        <taxon>Bacillati</taxon>
        <taxon>Actinomycetota</taxon>
        <taxon>Actinomycetes</taxon>
        <taxon>Micrococcales</taxon>
        <taxon>Micrococcaceae</taxon>
        <taxon>Arthrobacter</taxon>
    </lineage>
</organism>
<feature type="transmembrane region" description="Helical" evidence="1">
    <location>
        <begin position="16"/>
        <end position="40"/>
    </location>
</feature>
<protein>
    <recommendedName>
        <fullName evidence="4">ABC transporter permease</fullName>
    </recommendedName>
</protein>